<dbReference type="PANTHER" id="PTHR24320:SF252">
    <property type="entry name" value="DEHYDROGENASE_REDUCTASE FAMILY PROTEIN, PUTATIVE (AFU_ORTHOLOGUE AFUA_3G08550)-RELATED"/>
    <property type="match status" value="1"/>
</dbReference>
<dbReference type="AlphaFoldDB" id="A0A1L9RF90"/>
<dbReference type="Pfam" id="PF00106">
    <property type="entry name" value="adh_short"/>
    <property type="match status" value="1"/>
</dbReference>
<sequence>MSLPSFLYSQLFVGLPQPEHDFTGQTIVITGGNTGLGLEAARHLLRLNASYVILGVRNLSKGQAAKKDIEQSTGKTGRVDMVHLDMEDYQSVKSFAASVSTLPRVDVAILNAGKIAQDFYIAEKDESTITVNVVSTMLLALLLLPKLRASAQAEMPYPRLVIVSSDRHVMTNLPEWKTPNTFEALRNKTHYGPDDRYYASKLLSVLCMRQLAKEITSTDPKIIVNGLTPGYCVTNLVTDVQGFWGWQLYVMKLLLARTAEQGSRSLVHAASLGLESHGKYLNDCKIDESVTPLLQFVLSNLRSSGALSEFVRSEEGDQAQQKVWKELLEKLECIVPGVSGNVH</sequence>
<dbReference type="SUPFAM" id="SSF51735">
    <property type="entry name" value="NAD(P)-binding Rossmann-fold domains"/>
    <property type="match status" value="1"/>
</dbReference>
<name>A0A1L9RF90_ASPWE</name>
<evidence type="ECO:0008006" key="6">
    <source>
        <dbReference type="Google" id="ProtNLM"/>
    </source>
</evidence>
<accession>A0A1L9RF90</accession>
<dbReference type="Gene3D" id="3.40.50.720">
    <property type="entry name" value="NAD(P)-binding Rossmann-like Domain"/>
    <property type="match status" value="1"/>
</dbReference>
<keyword evidence="2" id="KW-0521">NADP</keyword>
<dbReference type="Proteomes" id="UP000184383">
    <property type="component" value="Unassembled WGS sequence"/>
</dbReference>
<protein>
    <recommendedName>
        <fullName evidence="6">Ketoreductase (KR) domain-containing protein</fullName>
    </recommendedName>
</protein>
<reference evidence="5" key="1">
    <citation type="journal article" date="2017" name="Genome Biol.">
        <title>Comparative genomics reveals high biological diversity and specific adaptations in the industrially and medically important fungal genus Aspergillus.</title>
        <authorList>
            <person name="de Vries R.P."/>
            <person name="Riley R."/>
            <person name="Wiebenga A."/>
            <person name="Aguilar-Osorio G."/>
            <person name="Amillis S."/>
            <person name="Uchima C.A."/>
            <person name="Anderluh G."/>
            <person name="Asadollahi M."/>
            <person name="Askin M."/>
            <person name="Barry K."/>
            <person name="Battaglia E."/>
            <person name="Bayram O."/>
            <person name="Benocci T."/>
            <person name="Braus-Stromeyer S.A."/>
            <person name="Caldana C."/>
            <person name="Canovas D."/>
            <person name="Cerqueira G.C."/>
            <person name="Chen F."/>
            <person name="Chen W."/>
            <person name="Choi C."/>
            <person name="Clum A."/>
            <person name="Dos Santos R.A."/>
            <person name="Damasio A.R."/>
            <person name="Diallinas G."/>
            <person name="Emri T."/>
            <person name="Fekete E."/>
            <person name="Flipphi M."/>
            <person name="Freyberg S."/>
            <person name="Gallo A."/>
            <person name="Gournas C."/>
            <person name="Habgood R."/>
            <person name="Hainaut M."/>
            <person name="Harispe M.L."/>
            <person name="Henrissat B."/>
            <person name="Hilden K.S."/>
            <person name="Hope R."/>
            <person name="Hossain A."/>
            <person name="Karabika E."/>
            <person name="Karaffa L."/>
            <person name="Karanyi Z."/>
            <person name="Krasevec N."/>
            <person name="Kuo A."/>
            <person name="Kusch H."/>
            <person name="LaButti K."/>
            <person name="Lagendijk E.L."/>
            <person name="Lapidus A."/>
            <person name="Levasseur A."/>
            <person name="Lindquist E."/>
            <person name="Lipzen A."/>
            <person name="Logrieco A.F."/>
            <person name="MacCabe A."/>
            <person name="Maekelae M.R."/>
            <person name="Malavazi I."/>
            <person name="Melin P."/>
            <person name="Meyer V."/>
            <person name="Mielnichuk N."/>
            <person name="Miskei M."/>
            <person name="Molnar A.P."/>
            <person name="Mule G."/>
            <person name="Ngan C.Y."/>
            <person name="Orejas M."/>
            <person name="Orosz E."/>
            <person name="Ouedraogo J.P."/>
            <person name="Overkamp K.M."/>
            <person name="Park H.-S."/>
            <person name="Perrone G."/>
            <person name="Piumi F."/>
            <person name="Punt P.J."/>
            <person name="Ram A.F."/>
            <person name="Ramon A."/>
            <person name="Rauscher S."/>
            <person name="Record E."/>
            <person name="Riano-Pachon D.M."/>
            <person name="Robert V."/>
            <person name="Roehrig J."/>
            <person name="Ruller R."/>
            <person name="Salamov A."/>
            <person name="Salih N.S."/>
            <person name="Samson R.A."/>
            <person name="Sandor E."/>
            <person name="Sanguinetti M."/>
            <person name="Schuetze T."/>
            <person name="Sepcic K."/>
            <person name="Shelest E."/>
            <person name="Sherlock G."/>
            <person name="Sophianopoulou V."/>
            <person name="Squina F.M."/>
            <person name="Sun H."/>
            <person name="Susca A."/>
            <person name="Todd R.B."/>
            <person name="Tsang A."/>
            <person name="Unkles S.E."/>
            <person name="van de Wiele N."/>
            <person name="van Rossen-Uffink D."/>
            <person name="Oliveira J.V."/>
            <person name="Vesth T.C."/>
            <person name="Visser J."/>
            <person name="Yu J.-H."/>
            <person name="Zhou M."/>
            <person name="Andersen M.R."/>
            <person name="Archer D.B."/>
            <person name="Baker S.E."/>
            <person name="Benoit I."/>
            <person name="Brakhage A.A."/>
            <person name="Braus G.H."/>
            <person name="Fischer R."/>
            <person name="Frisvad J.C."/>
            <person name="Goldman G.H."/>
            <person name="Houbraken J."/>
            <person name="Oakley B."/>
            <person name="Pocsi I."/>
            <person name="Scazzocchio C."/>
            <person name="Seiboth B."/>
            <person name="vanKuyk P.A."/>
            <person name="Wortman J."/>
            <person name="Dyer P.S."/>
            <person name="Grigoriev I.V."/>
        </authorList>
    </citation>
    <scope>NUCLEOTIDE SEQUENCE [LARGE SCALE GENOMIC DNA]</scope>
    <source>
        <strain evidence="5">DTO 134E9</strain>
    </source>
</reference>
<keyword evidence="5" id="KW-1185">Reference proteome</keyword>
<dbReference type="EMBL" id="KV878214">
    <property type="protein sequence ID" value="OJJ33533.1"/>
    <property type="molecule type" value="Genomic_DNA"/>
</dbReference>
<dbReference type="GO" id="GO:0016491">
    <property type="term" value="F:oxidoreductase activity"/>
    <property type="evidence" value="ECO:0007669"/>
    <property type="project" value="UniProtKB-KW"/>
</dbReference>
<evidence type="ECO:0000313" key="4">
    <source>
        <dbReference type="EMBL" id="OJJ33533.1"/>
    </source>
</evidence>
<dbReference type="InterPro" id="IPR036291">
    <property type="entry name" value="NAD(P)-bd_dom_sf"/>
</dbReference>
<dbReference type="RefSeq" id="XP_040687210.1">
    <property type="nucleotide sequence ID" value="XM_040833435.1"/>
</dbReference>
<dbReference type="OrthoDB" id="542013at2759"/>
<gene>
    <name evidence="4" type="ORF">ASPWEDRAFT_30600</name>
</gene>
<dbReference type="VEuPathDB" id="FungiDB:ASPWEDRAFT_30600"/>
<keyword evidence="3" id="KW-0560">Oxidoreductase</keyword>
<proteinExistence type="inferred from homology"/>
<comment type="similarity">
    <text evidence="1">Belongs to the short-chain dehydrogenases/reductases (SDR) family.</text>
</comment>
<evidence type="ECO:0000313" key="5">
    <source>
        <dbReference type="Proteomes" id="UP000184383"/>
    </source>
</evidence>
<evidence type="ECO:0000256" key="2">
    <source>
        <dbReference type="ARBA" id="ARBA00022857"/>
    </source>
</evidence>
<organism evidence="4 5">
    <name type="scientific">Aspergillus wentii DTO 134E9</name>
    <dbReference type="NCBI Taxonomy" id="1073089"/>
    <lineage>
        <taxon>Eukaryota</taxon>
        <taxon>Fungi</taxon>
        <taxon>Dikarya</taxon>
        <taxon>Ascomycota</taxon>
        <taxon>Pezizomycotina</taxon>
        <taxon>Eurotiomycetes</taxon>
        <taxon>Eurotiomycetidae</taxon>
        <taxon>Eurotiales</taxon>
        <taxon>Aspergillaceae</taxon>
        <taxon>Aspergillus</taxon>
        <taxon>Aspergillus subgen. Cremei</taxon>
    </lineage>
</organism>
<evidence type="ECO:0000256" key="3">
    <source>
        <dbReference type="ARBA" id="ARBA00023002"/>
    </source>
</evidence>
<dbReference type="STRING" id="1073089.A0A1L9RF90"/>
<dbReference type="PANTHER" id="PTHR24320">
    <property type="entry name" value="RETINOL DEHYDROGENASE"/>
    <property type="match status" value="1"/>
</dbReference>
<dbReference type="InterPro" id="IPR002347">
    <property type="entry name" value="SDR_fam"/>
</dbReference>
<dbReference type="GeneID" id="63749283"/>
<dbReference type="PRINTS" id="PR00081">
    <property type="entry name" value="GDHRDH"/>
</dbReference>
<evidence type="ECO:0000256" key="1">
    <source>
        <dbReference type="ARBA" id="ARBA00006484"/>
    </source>
</evidence>